<gene>
    <name evidence="1" type="ORF">I4F81_012656</name>
</gene>
<dbReference type="Proteomes" id="UP000798662">
    <property type="component" value="Chromosome 3"/>
</dbReference>
<comment type="caution">
    <text evidence="1">The sequence shown here is derived from an EMBL/GenBank/DDBJ whole genome shotgun (WGS) entry which is preliminary data.</text>
</comment>
<reference evidence="1" key="1">
    <citation type="submission" date="2019-11" db="EMBL/GenBank/DDBJ databases">
        <title>Nori genome reveals adaptations in red seaweeds to the harsh intertidal environment.</title>
        <authorList>
            <person name="Wang D."/>
            <person name="Mao Y."/>
        </authorList>
    </citation>
    <scope>NUCLEOTIDE SEQUENCE</scope>
    <source>
        <tissue evidence="1">Gametophyte</tissue>
    </source>
</reference>
<name>A0ACC3CJB4_PYRYE</name>
<sequence>MARLGLFLVVALLLLVAATGHAYPVAVRSTERDLSDRLTARSSEVIPDSYVLILLETCGKRCQQRVRSGLKLFGCTKVHIHPTIRFADAYCPKRRGFSPFCALASLPGVESVEPDKSFKLE</sequence>
<keyword evidence="2" id="KW-1185">Reference proteome</keyword>
<accession>A0ACC3CJB4</accession>
<protein>
    <submittedName>
        <fullName evidence="1">Uncharacterized protein</fullName>
    </submittedName>
</protein>
<organism evidence="1 2">
    <name type="scientific">Pyropia yezoensis</name>
    <name type="common">Susabi-nori</name>
    <name type="synonym">Porphyra yezoensis</name>
    <dbReference type="NCBI Taxonomy" id="2788"/>
    <lineage>
        <taxon>Eukaryota</taxon>
        <taxon>Rhodophyta</taxon>
        <taxon>Bangiophyceae</taxon>
        <taxon>Bangiales</taxon>
        <taxon>Bangiaceae</taxon>
        <taxon>Pyropia</taxon>
    </lineage>
</organism>
<proteinExistence type="predicted"/>
<evidence type="ECO:0000313" key="1">
    <source>
        <dbReference type="EMBL" id="KAK1870194.1"/>
    </source>
</evidence>
<dbReference type="EMBL" id="CM020620">
    <property type="protein sequence ID" value="KAK1870194.1"/>
    <property type="molecule type" value="Genomic_DNA"/>
</dbReference>
<evidence type="ECO:0000313" key="2">
    <source>
        <dbReference type="Proteomes" id="UP000798662"/>
    </source>
</evidence>